<proteinExistence type="predicted"/>
<gene>
    <name evidence="2" type="ORF">MEQU1_001834</name>
</gene>
<dbReference type="Proteomes" id="UP001214415">
    <property type="component" value="Chromosome 3"/>
</dbReference>
<feature type="region of interest" description="Disordered" evidence="1">
    <location>
        <begin position="192"/>
        <end position="277"/>
    </location>
</feature>
<evidence type="ECO:0000313" key="3">
    <source>
        <dbReference type="Proteomes" id="UP001214415"/>
    </source>
</evidence>
<reference evidence="2" key="1">
    <citation type="submission" date="2023-03" db="EMBL/GenBank/DDBJ databases">
        <title>Mating type loci evolution in Malassezia.</title>
        <authorList>
            <person name="Coelho M.A."/>
        </authorList>
    </citation>
    <scope>NUCLEOTIDE SEQUENCE</scope>
    <source>
        <strain evidence="2">CBS 12830</strain>
    </source>
</reference>
<keyword evidence="3" id="KW-1185">Reference proteome</keyword>
<dbReference type="AlphaFoldDB" id="A0AAF0EEV5"/>
<name>A0AAF0EEV5_9BASI</name>
<evidence type="ECO:0000313" key="2">
    <source>
        <dbReference type="EMBL" id="WFD23148.1"/>
    </source>
</evidence>
<accession>A0AAF0EEV5</accession>
<dbReference type="EMBL" id="CP119902">
    <property type="protein sequence ID" value="WFD23148.1"/>
    <property type="molecule type" value="Genomic_DNA"/>
</dbReference>
<sequence>MSRSKAAQDGHAVATVPESAVHIDAVRTEALADAVSASLAHVLREIGWLLVRRAQLAKEGRPVRECLPLLQPLAKACRTYYDTMEQLITQLLMAESVLEHLLDGTEPGPEATDAAAAQLAPLDLYNVMSTLPAMQWDSTTTGASAPNAEPNINDTTPTVAAASIDVALAQAMPMAEAPPSGRTASDAIAIDSDDSDNESAQVPRTSAPLGEAPRAAPDASASMAHQTDAPPSGDDLVSALLSTPLPSTSGAAEAATQPSGATVPSHPEGGPATDTMGDASALDFSWLDLEALGSAVDWRA</sequence>
<protein>
    <submittedName>
        <fullName evidence="2">Uncharacterized protein</fullName>
    </submittedName>
</protein>
<evidence type="ECO:0000256" key="1">
    <source>
        <dbReference type="SAM" id="MobiDB-lite"/>
    </source>
</evidence>
<organism evidence="2 3">
    <name type="scientific">Malassezia equina</name>
    <dbReference type="NCBI Taxonomy" id="1381935"/>
    <lineage>
        <taxon>Eukaryota</taxon>
        <taxon>Fungi</taxon>
        <taxon>Dikarya</taxon>
        <taxon>Basidiomycota</taxon>
        <taxon>Ustilaginomycotina</taxon>
        <taxon>Malasseziomycetes</taxon>
        <taxon>Malasseziales</taxon>
        <taxon>Malasseziaceae</taxon>
        <taxon>Malassezia</taxon>
    </lineage>
</organism>
<feature type="compositionally biased region" description="Low complexity" evidence="1">
    <location>
        <begin position="240"/>
        <end position="249"/>
    </location>
</feature>